<evidence type="ECO:0000256" key="1">
    <source>
        <dbReference type="SAM" id="Phobius"/>
    </source>
</evidence>
<keyword evidence="1" id="KW-1133">Transmembrane helix</keyword>
<evidence type="ECO:0000313" key="2">
    <source>
        <dbReference type="EMBL" id="KAA1114589.1"/>
    </source>
</evidence>
<dbReference type="AlphaFoldDB" id="A0A5B0QNA5"/>
<dbReference type="Proteomes" id="UP000324748">
    <property type="component" value="Unassembled WGS sequence"/>
</dbReference>
<proteinExistence type="predicted"/>
<keyword evidence="1" id="KW-0472">Membrane</keyword>
<sequence>MDNITEDRRRLRRPTDQRVIPMTTCVLLVLMMTIVTGGASSVEILDASCRTNSSTTSRTFSFERQISWLKQDFLVREIGGPDQLQVRSLFNDPQNLQAFRILVSGPQKREFSIGLELEPTINKELEWCGYKQTYRTSDGIDYDIDPRGWLTDRWTIKRGPILAEDYEWKRNPMGLAGPMKDQQGRHVAHFHARTWGHQWIAMSWHSKNPHTTTYTIVTNDEIPIEYLVGLFTVAIIRMDKCGR</sequence>
<evidence type="ECO:0000313" key="3">
    <source>
        <dbReference type="Proteomes" id="UP000324748"/>
    </source>
</evidence>
<name>A0A5B0QNA5_PUCGR</name>
<keyword evidence="3" id="KW-1185">Reference proteome</keyword>
<accession>A0A5B0QNA5</accession>
<dbReference type="EMBL" id="VSWC01000014">
    <property type="protein sequence ID" value="KAA1114589.1"/>
    <property type="molecule type" value="Genomic_DNA"/>
</dbReference>
<gene>
    <name evidence="2" type="ORF">PGT21_014576</name>
</gene>
<feature type="transmembrane region" description="Helical" evidence="1">
    <location>
        <begin position="20"/>
        <end position="42"/>
    </location>
</feature>
<organism evidence="2 3">
    <name type="scientific">Puccinia graminis f. sp. tritici</name>
    <dbReference type="NCBI Taxonomy" id="56615"/>
    <lineage>
        <taxon>Eukaryota</taxon>
        <taxon>Fungi</taxon>
        <taxon>Dikarya</taxon>
        <taxon>Basidiomycota</taxon>
        <taxon>Pucciniomycotina</taxon>
        <taxon>Pucciniomycetes</taxon>
        <taxon>Pucciniales</taxon>
        <taxon>Pucciniaceae</taxon>
        <taxon>Puccinia</taxon>
    </lineage>
</organism>
<keyword evidence="1" id="KW-0812">Transmembrane</keyword>
<reference evidence="2 3" key="1">
    <citation type="submission" date="2019-05" db="EMBL/GenBank/DDBJ databases">
        <title>Emergence of the Ug99 lineage of the wheat stem rust pathogen through somatic hybridization.</title>
        <authorList>
            <person name="Li F."/>
            <person name="Upadhyaya N.M."/>
            <person name="Sperschneider J."/>
            <person name="Matny O."/>
            <person name="Nguyen-Phuc H."/>
            <person name="Mago R."/>
            <person name="Raley C."/>
            <person name="Miller M.E."/>
            <person name="Silverstein K.A.T."/>
            <person name="Henningsen E."/>
            <person name="Hirsch C.D."/>
            <person name="Visser B."/>
            <person name="Pretorius Z.A."/>
            <person name="Steffenson B.J."/>
            <person name="Schwessinger B."/>
            <person name="Dodds P.N."/>
            <person name="Figueroa M."/>
        </authorList>
    </citation>
    <scope>NUCLEOTIDE SEQUENCE [LARGE SCALE GENOMIC DNA]</scope>
    <source>
        <strain evidence="2">21-0</strain>
    </source>
</reference>
<dbReference type="OrthoDB" id="2504693at2759"/>
<comment type="caution">
    <text evidence="2">The sequence shown here is derived from an EMBL/GenBank/DDBJ whole genome shotgun (WGS) entry which is preliminary data.</text>
</comment>
<protein>
    <submittedName>
        <fullName evidence="2">Uncharacterized protein</fullName>
    </submittedName>
</protein>